<gene>
    <name evidence="6" type="ORF">D8674_003031</name>
</gene>
<dbReference type="Proteomes" id="UP000327157">
    <property type="component" value="Chromosome 10"/>
</dbReference>
<dbReference type="PROSITE" id="PS50896">
    <property type="entry name" value="LISH"/>
    <property type="match status" value="1"/>
</dbReference>
<evidence type="ECO:0000256" key="3">
    <source>
        <dbReference type="PROSITE-ProRule" id="PRU00221"/>
    </source>
</evidence>
<feature type="domain" description="CTLH" evidence="5">
    <location>
        <begin position="133"/>
        <end position="190"/>
    </location>
</feature>
<evidence type="ECO:0000313" key="7">
    <source>
        <dbReference type="Proteomes" id="UP000327157"/>
    </source>
</evidence>
<feature type="region of interest" description="Disordered" evidence="4">
    <location>
        <begin position="557"/>
        <end position="579"/>
    </location>
</feature>
<dbReference type="SMART" id="SM00668">
    <property type="entry name" value="CTLH"/>
    <property type="match status" value="1"/>
</dbReference>
<dbReference type="OrthoDB" id="6363363at2759"/>
<evidence type="ECO:0000259" key="5">
    <source>
        <dbReference type="PROSITE" id="PS50897"/>
    </source>
</evidence>
<dbReference type="SUPFAM" id="SSF50998">
    <property type="entry name" value="Quinoprotein alcohol dehydrogenase-like"/>
    <property type="match status" value="1"/>
</dbReference>
<sequence>MVKLAASFEGSRELLCRRYKVEFFSRVVIRKPPLLEIRDSRCEIWQLAECLLPLLISWLVEGMGIVDCKRLRSSSNHQRICQTPLLMEGSPRLGSKGLVKKHEFVRILIQCLLSIGYEKSASCLELESGILCKSDDFQMLESQISSGNWDGCVDTLNTAQDLTDETRAAALFLVLKQCLLEYLSCGDDKLALAILQKEVSALDVDRSKVHNLARIILSSKEMEQSKTDDIAVCELRKELLQELEKLLPPPITLPENRLEHLVETTVLSQIDSCLYHNLSDAVSLYADHLCGRDQIPTETVQILTEHKNEVWFVQFSNNGKYLASSSCDCTAIIWKVLEDGRVTLNHTLRSHHKPVSFLAWSPDDSKLLTCGNVEVLKLWDVETGTCKHTFGDPGFIVSSCAWFPDSRRLVCGSSDPEKGIYMWDCDGNELKAWRGMRMPKILDLAVTPNGENLISIFSDKEIHILNVGTNAERVISVDHAITSLSISGDSKFFIVNLNSQEIHMWDVAGEWEKPLKYMGHKQSKYVIRSCFGGLNSTFIASGSENSQFGEISMKSDLTMAGPSRPLDQTPISPPPSSEHLRCSGRNVVGLLARREISPRAKHVPRRGWGETSKRKASSSYGPKGEATRDAKRGLLSWVEAESLRHLSAKYCDLVPPPRSTIAAAFSPNGRKLASTHGDHTVKIIDCQTGRCVKVLSGHRRTPWVVRFHPLNPEIIASGSLDHEVRLWDLNTSECISSRDFYRPIASIAFHAKGELLAVASGHKLFIWKYNGEPSSPAMVLKTWRSLRAVHFHPQAAPFLLTAEVNDLDSSDSSMSRATSPGYVHYPSPAVFVANTDSSERLSLATELPLMSLPFVFLPPCVDDPRIVKQPENGPAGSNSMQVTSASMQFQADANAAEQDATTISPMETFPSAPTVSNLNAEGNADNSFLNGTRSGICNRTGDAMETDEMPAVGGSQHGSLTNFDSANNRVENTSNHPGFIESGQPYRTFPYRDPAFWELPFLQGWLTGQSQASFPSMLPLNRGGLDNLAQSMGSSSLVSHLSAHNVADVAASLALPGSSSVSGLSGRSGLQHYPHFRFSGPESGDSTSLNTQPDENDAQSIISRIQSDIDTLMAAAAAAELPCTVKLRVWLHDIKNPSAMLNDERCRLTVPHAVLCSEMGAHFSPCGRFLAACVACMLPHTEADPGLQSLVRQDSGIATSPTRHPISAHQVMYELRIYSLEEATFGSILVSRAIRAAHCLTSIQFSPTSEHILLAYGRRHGSLLKSIVIDGDTTLPIYTVLEVYRVSDMELVRVLPSAEDEVNVACFHPFAGGGLVYGTKEGKLRVLQFDGTHDENSVGPKYFTEENTAVAV</sequence>
<organism evidence="6 7">
    <name type="scientific">Pyrus ussuriensis x Pyrus communis</name>
    <dbReference type="NCBI Taxonomy" id="2448454"/>
    <lineage>
        <taxon>Eukaryota</taxon>
        <taxon>Viridiplantae</taxon>
        <taxon>Streptophyta</taxon>
        <taxon>Embryophyta</taxon>
        <taxon>Tracheophyta</taxon>
        <taxon>Spermatophyta</taxon>
        <taxon>Magnoliopsida</taxon>
        <taxon>eudicotyledons</taxon>
        <taxon>Gunneridae</taxon>
        <taxon>Pentapetalae</taxon>
        <taxon>rosids</taxon>
        <taxon>fabids</taxon>
        <taxon>Rosales</taxon>
        <taxon>Rosaceae</taxon>
        <taxon>Amygdaloideae</taxon>
        <taxon>Maleae</taxon>
        <taxon>Pyrus</taxon>
    </lineage>
</organism>
<comment type="caution">
    <text evidence="6">The sequence shown here is derived from an EMBL/GenBank/DDBJ whole genome shotgun (WGS) entry which is preliminary data.</text>
</comment>
<dbReference type="InterPro" id="IPR006595">
    <property type="entry name" value="CTLH_C"/>
</dbReference>
<dbReference type="InterPro" id="IPR052596">
    <property type="entry name" value="AMBRA1_autophagy"/>
</dbReference>
<dbReference type="InterPro" id="IPR036322">
    <property type="entry name" value="WD40_repeat_dom_sf"/>
</dbReference>
<proteinExistence type="predicted"/>
<dbReference type="FunFam" id="2.130.10.10:FF:000476">
    <property type="entry name" value="Activating molecule in BECN1-regulated autophagy protein"/>
    <property type="match status" value="1"/>
</dbReference>
<dbReference type="PROSITE" id="PS50082">
    <property type="entry name" value="WD_REPEATS_2"/>
    <property type="match status" value="3"/>
</dbReference>
<dbReference type="InterPro" id="IPR006594">
    <property type="entry name" value="LisH"/>
</dbReference>
<reference evidence="6 7" key="3">
    <citation type="submission" date="2019-11" db="EMBL/GenBank/DDBJ databases">
        <title>A de novo genome assembly of a pear dwarfing rootstock.</title>
        <authorList>
            <person name="Wang F."/>
            <person name="Wang J."/>
            <person name="Li S."/>
            <person name="Zhang Y."/>
            <person name="Fang M."/>
            <person name="Ma L."/>
            <person name="Zhao Y."/>
            <person name="Jiang S."/>
        </authorList>
    </citation>
    <scope>NUCLEOTIDE SEQUENCE [LARGE SCALE GENOMIC DNA]</scope>
    <source>
        <strain evidence="6">S2</strain>
        <tissue evidence="6">Leaf</tissue>
    </source>
</reference>
<dbReference type="SUPFAM" id="SSF50978">
    <property type="entry name" value="WD40 repeat-like"/>
    <property type="match status" value="1"/>
</dbReference>
<evidence type="ECO:0000313" key="6">
    <source>
        <dbReference type="EMBL" id="KAB2602026.1"/>
    </source>
</evidence>
<dbReference type="InterPro" id="IPR011047">
    <property type="entry name" value="Quinoprotein_ADH-like_sf"/>
</dbReference>
<dbReference type="Pfam" id="PF00400">
    <property type="entry name" value="WD40"/>
    <property type="match status" value="5"/>
</dbReference>
<dbReference type="GO" id="GO:0000423">
    <property type="term" value="P:mitophagy"/>
    <property type="evidence" value="ECO:0007669"/>
    <property type="project" value="TreeGrafter"/>
</dbReference>
<feature type="region of interest" description="Disordered" evidence="4">
    <location>
        <begin position="599"/>
        <end position="627"/>
    </location>
</feature>
<feature type="compositionally biased region" description="Polar residues" evidence="4">
    <location>
        <begin position="1084"/>
        <end position="1093"/>
    </location>
</feature>
<feature type="repeat" description="WD" evidence="3">
    <location>
        <begin position="303"/>
        <end position="336"/>
    </location>
</feature>
<feature type="repeat" description="WD" evidence="3">
    <location>
        <begin position="348"/>
        <end position="389"/>
    </location>
</feature>
<feature type="region of interest" description="Disordered" evidence="4">
    <location>
        <begin position="956"/>
        <end position="982"/>
    </location>
</feature>
<dbReference type="SMART" id="SM00320">
    <property type="entry name" value="WD40"/>
    <property type="match status" value="9"/>
</dbReference>
<reference evidence="7" key="2">
    <citation type="submission" date="2019-10" db="EMBL/GenBank/DDBJ databases">
        <title>A de novo genome assembly of a pear dwarfing rootstock.</title>
        <authorList>
            <person name="Wang F."/>
            <person name="Wang J."/>
            <person name="Li S."/>
            <person name="Zhang Y."/>
            <person name="Fang M."/>
            <person name="Ma L."/>
            <person name="Zhao Y."/>
            <person name="Jiang S."/>
        </authorList>
    </citation>
    <scope>NUCLEOTIDE SEQUENCE [LARGE SCALE GENOMIC DNA]</scope>
</reference>
<dbReference type="InterPro" id="IPR001680">
    <property type="entry name" value="WD40_rpt"/>
</dbReference>
<feature type="region of interest" description="Disordered" evidence="4">
    <location>
        <begin position="1075"/>
        <end position="1095"/>
    </location>
</feature>
<dbReference type="EMBL" id="SMOL01000695">
    <property type="protein sequence ID" value="KAB2602026.1"/>
    <property type="molecule type" value="Genomic_DNA"/>
</dbReference>
<dbReference type="GO" id="GO:1990756">
    <property type="term" value="F:ubiquitin-like ligase-substrate adaptor activity"/>
    <property type="evidence" value="ECO:0007669"/>
    <property type="project" value="TreeGrafter"/>
</dbReference>
<evidence type="ECO:0000256" key="1">
    <source>
        <dbReference type="ARBA" id="ARBA00022574"/>
    </source>
</evidence>
<dbReference type="InterPro" id="IPR015943">
    <property type="entry name" value="WD40/YVTN_repeat-like_dom_sf"/>
</dbReference>
<keyword evidence="7" id="KW-1185">Reference proteome</keyword>
<feature type="compositionally biased region" description="Polar residues" evidence="4">
    <location>
        <begin position="957"/>
        <end position="976"/>
    </location>
</feature>
<dbReference type="PANTHER" id="PTHR22874">
    <property type="entry name" value="ACTIVATING MOLECULE IN BECN1-REGULATED AUTOPHAGY PROTEIN 1"/>
    <property type="match status" value="1"/>
</dbReference>
<name>A0A5N5FFY8_9ROSA</name>
<dbReference type="PROSITE" id="PS50294">
    <property type="entry name" value="WD_REPEATS_REGION"/>
    <property type="match status" value="3"/>
</dbReference>
<dbReference type="PROSITE" id="PS50897">
    <property type="entry name" value="CTLH"/>
    <property type="match status" value="1"/>
</dbReference>
<dbReference type="PANTHER" id="PTHR22874:SF8">
    <property type="entry name" value="TRANSDUCIN FAMILY PROTEIN _ WD-40 REPEAT FAMILY PROTEIN"/>
    <property type="match status" value="1"/>
</dbReference>
<keyword evidence="1 3" id="KW-0853">WD repeat</keyword>
<evidence type="ECO:0000256" key="4">
    <source>
        <dbReference type="SAM" id="MobiDB-lite"/>
    </source>
</evidence>
<feature type="region of interest" description="Disordered" evidence="4">
    <location>
        <begin position="905"/>
        <end position="931"/>
    </location>
</feature>
<dbReference type="PROSITE" id="PS00678">
    <property type="entry name" value="WD_REPEATS_1"/>
    <property type="match status" value="1"/>
</dbReference>
<dbReference type="Pfam" id="PF23627">
    <property type="entry name" value="LisH_WDR26"/>
    <property type="match status" value="1"/>
</dbReference>
<dbReference type="GO" id="GO:0080008">
    <property type="term" value="C:Cul4-RING E3 ubiquitin ligase complex"/>
    <property type="evidence" value="ECO:0007669"/>
    <property type="project" value="TreeGrafter"/>
</dbReference>
<dbReference type="GO" id="GO:0000045">
    <property type="term" value="P:autophagosome assembly"/>
    <property type="evidence" value="ECO:0007669"/>
    <property type="project" value="TreeGrafter"/>
</dbReference>
<dbReference type="InterPro" id="IPR019775">
    <property type="entry name" value="WD40_repeat_CS"/>
</dbReference>
<accession>A0A5N5FFY8</accession>
<keyword evidence="2" id="KW-0677">Repeat</keyword>
<protein>
    <recommendedName>
        <fullName evidence="5">CTLH domain-containing protein</fullName>
    </recommendedName>
</protein>
<dbReference type="Gene3D" id="2.130.10.10">
    <property type="entry name" value="YVTN repeat-like/Quinoprotein amine dehydrogenase"/>
    <property type="match status" value="2"/>
</dbReference>
<reference evidence="6 7" key="1">
    <citation type="submission" date="2019-09" db="EMBL/GenBank/DDBJ databases">
        <authorList>
            <person name="Ou C."/>
        </authorList>
    </citation>
    <scope>NUCLEOTIDE SEQUENCE [LARGE SCALE GENOMIC DNA]</scope>
    <source>
        <strain evidence="6">S2</strain>
        <tissue evidence="6">Leaf</tissue>
    </source>
</reference>
<evidence type="ECO:0000256" key="2">
    <source>
        <dbReference type="ARBA" id="ARBA00022737"/>
    </source>
</evidence>
<feature type="repeat" description="WD" evidence="3">
    <location>
        <begin position="695"/>
        <end position="737"/>
    </location>
</feature>